<accession>A0A5Q2RPT0</accession>
<dbReference type="Gene3D" id="1.25.10.90">
    <property type="match status" value="1"/>
</dbReference>
<reference evidence="1 2" key="1">
    <citation type="submission" date="2019-11" db="EMBL/GenBank/DDBJ databases">
        <authorList>
            <person name="He Y."/>
        </authorList>
    </citation>
    <scope>NUCLEOTIDE SEQUENCE [LARGE SCALE GENOMIC DNA]</scope>
    <source>
        <strain evidence="1 2">SCSIO 58843</strain>
    </source>
</reference>
<organism evidence="1 2">
    <name type="scientific">Actinomarinicola tropica</name>
    <dbReference type="NCBI Taxonomy" id="2789776"/>
    <lineage>
        <taxon>Bacteria</taxon>
        <taxon>Bacillati</taxon>
        <taxon>Actinomycetota</taxon>
        <taxon>Acidimicrobiia</taxon>
        <taxon>Acidimicrobiales</taxon>
        <taxon>Iamiaceae</taxon>
        <taxon>Actinomarinicola</taxon>
    </lineage>
</organism>
<evidence type="ECO:0000313" key="2">
    <source>
        <dbReference type="Proteomes" id="UP000334019"/>
    </source>
</evidence>
<keyword evidence="2" id="KW-1185">Reference proteome</keyword>
<evidence type="ECO:0000313" key="1">
    <source>
        <dbReference type="EMBL" id="QGG96982.1"/>
    </source>
</evidence>
<sequence>MEKAYLKSTLEHLGTAVADVRAAMRPVVRRPDLDHDGLVDLALGLWEPPIHERRLAAVELLRGRADLLTGGDLPLLEELVREARTWALVDVLAASVVGPIVEHDPAAAGVLDRWVTDEDVWVRRAALLALLVPLRAGRGDWERFARYADAMLDEREFFIRKASGWVLRDTGRRRPDLVHAWLLPRSARASGVTWREAVKPLTDEQRAELERARSAGG</sequence>
<protein>
    <submittedName>
        <fullName evidence="1">DNA alkylation repair protein</fullName>
    </submittedName>
</protein>
<dbReference type="AlphaFoldDB" id="A0A5Q2RPT0"/>
<dbReference type="SUPFAM" id="SSF48371">
    <property type="entry name" value="ARM repeat"/>
    <property type="match status" value="1"/>
</dbReference>
<dbReference type="InterPro" id="IPR016024">
    <property type="entry name" value="ARM-type_fold"/>
</dbReference>
<proteinExistence type="predicted"/>
<gene>
    <name evidence="1" type="ORF">GH723_05265</name>
</gene>
<dbReference type="PANTHER" id="PTHR34070">
    <property type="entry name" value="ARMADILLO-TYPE FOLD"/>
    <property type="match status" value="1"/>
</dbReference>
<dbReference type="Pfam" id="PF08713">
    <property type="entry name" value="DNA_alkylation"/>
    <property type="match status" value="1"/>
</dbReference>
<dbReference type="KEGG" id="atq:GH723_05265"/>
<dbReference type="Proteomes" id="UP000334019">
    <property type="component" value="Chromosome"/>
</dbReference>
<dbReference type="EMBL" id="CP045851">
    <property type="protein sequence ID" value="QGG96982.1"/>
    <property type="molecule type" value="Genomic_DNA"/>
</dbReference>
<name>A0A5Q2RPT0_9ACTN</name>
<dbReference type="PANTHER" id="PTHR34070:SF1">
    <property type="entry name" value="DNA ALKYLATION REPAIR PROTEIN"/>
    <property type="match status" value="1"/>
</dbReference>
<dbReference type="InterPro" id="IPR014825">
    <property type="entry name" value="DNA_alkylation"/>
</dbReference>